<feature type="transmembrane region" description="Helical" evidence="1">
    <location>
        <begin position="71"/>
        <end position="93"/>
    </location>
</feature>
<organism evidence="2 3">
    <name type="scientific">Syntrophothermus lipocalidus (strain DSM 12680 / TGB-C1)</name>
    <dbReference type="NCBI Taxonomy" id="643648"/>
    <lineage>
        <taxon>Bacteria</taxon>
        <taxon>Bacillati</taxon>
        <taxon>Bacillota</taxon>
        <taxon>Clostridia</taxon>
        <taxon>Eubacteriales</taxon>
        <taxon>Syntrophomonadaceae</taxon>
        <taxon>Syntrophothermus</taxon>
    </lineage>
</organism>
<dbReference type="AlphaFoldDB" id="D7CPZ2"/>
<accession>D7CPZ2</accession>
<evidence type="ECO:0000313" key="2">
    <source>
        <dbReference type="EMBL" id="ADI02770.1"/>
    </source>
</evidence>
<dbReference type="EMBL" id="CP002048">
    <property type="protein sequence ID" value="ADI02770.1"/>
    <property type="molecule type" value="Genomic_DNA"/>
</dbReference>
<dbReference type="GO" id="GO:0016787">
    <property type="term" value="F:hydrolase activity"/>
    <property type="evidence" value="ECO:0007669"/>
    <property type="project" value="UniProtKB-KW"/>
</dbReference>
<keyword evidence="3" id="KW-1185">Reference proteome</keyword>
<dbReference type="Proteomes" id="UP000000378">
    <property type="component" value="Chromosome"/>
</dbReference>
<gene>
    <name evidence="2" type="ordered locus">Slip_2023</name>
</gene>
<dbReference type="RefSeq" id="WP_013176172.1">
    <property type="nucleotide sequence ID" value="NC_014220.1"/>
</dbReference>
<keyword evidence="1" id="KW-1133">Transmembrane helix</keyword>
<name>D7CPZ2_SYNLT</name>
<reference evidence="3" key="1">
    <citation type="journal article" date="2010" name="Stand. Genomic Sci.">
        <title>Complete genome sequence of Syntrophothermus lipocalidus type strain (TGB-C1T).</title>
        <authorList>
            <consortium name="US DOE Joint Genome Institute (JGI-PGF)"/>
            <person name="Djao O."/>
            <person name="Zhang X."/>
            <person name="Lucas S."/>
            <person name="Lapidus A."/>
            <person name="Glavina Del Rio T."/>
            <person name="Nolan M."/>
            <person name="Tice H."/>
            <person name="Cheng J."/>
            <person name="Han C."/>
            <person name="Tapia R."/>
            <person name="Goodwin L."/>
            <person name="Pitluck S."/>
            <person name="Liolios K."/>
            <person name="Ivanova N."/>
            <person name="Mavromatis K."/>
            <person name="Mikhailova N."/>
            <person name="Ovchinnikova G."/>
            <person name="Pati A."/>
            <person name="Brambilla E."/>
            <person name="Chen A."/>
            <person name="Palaniappan K."/>
            <person name="Land M."/>
            <person name="Hauser L."/>
            <person name="Chang Y."/>
            <person name="Jeffries C."/>
            <person name="Rohde M."/>
            <person name="Sikorski J."/>
            <person name="Spring S."/>
            <person name="Goker M."/>
            <person name="Detter J."/>
            <person name="Woyke T."/>
            <person name="Bristow J."/>
            <person name="Eisen J."/>
            <person name="Markowitz V."/>
            <person name="Hugenholtz P."/>
            <person name="Kyrpides N."/>
            <person name="Klenk H."/>
        </authorList>
    </citation>
    <scope>NUCLEOTIDE SEQUENCE [LARGE SCALE GENOMIC DNA]</scope>
    <source>
        <strain evidence="3">DSM 12680 / TGB-C1</strain>
    </source>
</reference>
<dbReference type="PANTHER" id="PTHR35531">
    <property type="entry name" value="INNER MEMBRANE PROTEIN YBCI-RELATED"/>
    <property type="match status" value="1"/>
</dbReference>
<dbReference type="OrthoDB" id="5459053at2"/>
<dbReference type="STRING" id="643648.Slip_2023"/>
<evidence type="ECO:0000313" key="3">
    <source>
        <dbReference type="Proteomes" id="UP000000378"/>
    </source>
</evidence>
<dbReference type="eggNOG" id="COG1988">
    <property type="taxonomic scope" value="Bacteria"/>
</dbReference>
<keyword evidence="1" id="KW-0812">Transmembrane</keyword>
<dbReference type="HOGENOM" id="CLU_1493938_0_0_9"/>
<sequence length="172" mass="17834">MTGTTHIAGGALAGAIAGHLTGDPVVGTVIGAIAGLFPDVDHPGSLVGRRLRPIAVLLEVMFGHRSITHTVWFCLGICLLVGILAGIVNGFLVPFGIQGLSVSLISMSVGAGALSHLALDALTRSGIRPFLPVPLPDPLRRLEHIHGPLTTGNLLSEALVTSVCWLLALYFL</sequence>
<keyword evidence="1" id="KW-0472">Membrane</keyword>
<keyword evidence="2" id="KW-0378">Hydrolase</keyword>
<dbReference type="Pfam" id="PF04307">
    <property type="entry name" value="YdjM"/>
    <property type="match status" value="1"/>
</dbReference>
<protein>
    <submittedName>
        <fullName evidence="2">Membrane-bound metal-dependent hydrolase</fullName>
    </submittedName>
</protein>
<dbReference type="KEGG" id="slp:Slip_2023"/>
<evidence type="ECO:0000256" key="1">
    <source>
        <dbReference type="SAM" id="Phobius"/>
    </source>
</evidence>
<proteinExistence type="predicted"/>
<feature type="transmembrane region" description="Helical" evidence="1">
    <location>
        <begin position="99"/>
        <end position="119"/>
    </location>
</feature>
<reference evidence="2 3" key="2">
    <citation type="journal article" date="2010" name="Stand. Genomic Sci.">
        <title>Complete genome sequence of Syntrophothermus lipocalidus type strain (TGB-C1).</title>
        <authorList>
            <person name="Djao O.D."/>
            <person name="Zhang X."/>
            <person name="Lucas S."/>
            <person name="Lapidus A."/>
            <person name="Del Rio T.G."/>
            <person name="Nolan M."/>
            <person name="Tice H."/>
            <person name="Cheng J.F."/>
            <person name="Han C."/>
            <person name="Tapia R."/>
            <person name="Goodwin L."/>
            <person name="Pitluck S."/>
            <person name="Liolios K."/>
            <person name="Ivanova N."/>
            <person name="Mavromatis K."/>
            <person name="Mikhailova N."/>
            <person name="Ovchinnikova G."/>
            <person name="Pati A."/>
            <person name="Brambilla E."/>
            <person name="Chen A."/>
            <person name="Palaniappan K."/>
            <person name="Land M."/>
            <person name="Hauser L."/>
            <person name="Chang Y.J."/>
            <person name="Jeffries C.D."/>
            <person name="Rohde M."/>
            <person name="Sikorski J."/>
            <person name="Spring S."/>
            <person name="Goker M."/>
            <person name="Detter J.C."/>
            <person name="Woyke T."/>
            <person name="Bristow J."/>
            <person name="Eisen J.A."/>
            <person name="Markowitz V."/>
            <person name="Hugenholtz P."/>
            <person name="Kyrpides N.C."/>
            <person name="Klenk H.P."/>
        </authorList>
    </citation>
    <scope>NUCLEOTIDE SEQUENCE [LARGE SCALE GENOMIC DNA]</scope>
    <source>
        <strain evidence="3">DSM 12680 / TGB-C1</strain>
    </source>
</reference>
<dbReference type="InterPro" id="IPR007404">
    <property type="entry name" value="YdjM-like"/>
</dbReference>
<dbReference type="PANTHER" id="PTHR35531:SF1">
    <property type="entry name" value="INNER MEMBRANE PROTEIN YBCI-RELATED"/>
    <property type="match status" value="1"/>
</dbReference>